<comment type="similarity">
    <text evidence="2 8">Belongs to the ABC-2 integral membrane protein family.</text>
</comment>
<feature type="transmembrane region" description="Helical" evidence="8">
    <location>
        <begin position="269"/>
        <end position="291"/>
    </location>
</feature>
<dbReference type="PANTHER" id="PTHR30294">
    <property type="entry name" value="MEMBRANE COMPONENT OF ABC TRANSPORTER YHHJ-RELATED"/>
    <property type="match status" value="1"/>
</dbReference>
<dbReference type="eggNOG" id="COG0842">
    <property type="taxonomic scope" value="Bacteria"/>
</dbReference>
<dbReference type="GO" id="GO:0140359">
    <property type="term" value="F:ABC-type transporter activity"/>
    <property type="evidence" value="ECO:0007669"/>
    <property type="project" value="InterPro"/>
</dbReference>
<dbReference type="AlphaFoldDB" id="A0A133PSZ7"/>
<feature type="domain" description="ABC transmembrane type-2" evidence="9">
    <location>
        <begin position="156"/>
        <end position="383"/>
    </location>
</feature>
<evidence type="ECO:0000256" key="8">
    <source>
        <dbReference type="RuleBase" id="RU361157"/>
    </source>
</evidence>
<dbReference type="OrthoDB" id="9808686at2"/>
<dbReference type="PROSITE" id="PS51012">
    <property type="entry name" value="ABC_TM2"/>
    <property type="match status" value="1"/>
</dbReference>
<keyword evidence="5 8" id="KW-0812">Transmembrane</keyword>
<dbReference type="PANTHER" id="PTHR30294:SF29">
    <property type="entry name" value="MULTIDRUG ABC TRANSPORTER PERMEASE YBHS-RELATED"/>
    <property type="match status" value="1"/>
</dbReference>
<feature type="transmembrane region" description="Helical" evidence="8">
    <location>
        <begin position="234"/>
        <end position="257"/>
    </location>
</feature>
<keyword evidence="6 8" id="KW-1133">Transmembrane helix</keyword>
<dbReference type="PATRIC" id="fig|28128.5.peg.2913"/>
<evidence type="ECO:0000256" key="2">
    <source>
        <dbReference type="ARBA" id="ARBA00007783"/>
    </source>
</evidence>
<comment type="subcellular location">
    <subcellularLocation>
        <location evidence="1 8">Cell membrane</location>
        <topology evidence="1 8">Multi-pass membrane protein</topology>
    </subcellularLocation>
</comment>
<evidence type="ECO:0000256" key="1">
    <source>
        <dbReference type="ARBA" id="ARBA00004651"/>
    </source>
</evidence>
<dbReference type="EMBL" id="LRQG01000263">
    <property type="protein sequence ID" value="KXA31975.1"/>
    <property type="molecule type" value="Genomic_DNA"/>
</dbReference>
<dbReference type="STRING" id="28128.HMPREF3226_02826"/>
<name>A0A133PSZ7_9BACT</name>
<evidence type="ECO:0000259" key="9">
    <source>
        <dbReference type="PROSITE" id="PS51012"/>
    </source>
</evidence>
<protein>
    <recommendedName>
        <fullName evidence="8">Transport permease protein</fullName>
    </recommendedName>
</protein>
<dbReference type="GO" id="GO:0043190">
    <property type="term" value="C:ATP-binding cassette (ABC) transporter complex"/>
    <property type="evidence" value="ECO:0007669"/>
    <property type="project" value="InterPro"/>
</dbReference>
<evidence type="ECO:0000256" key="4">
    <source>
        <dbReference type="ARBA" id="ARBA00022475"/>
    </source>
</evidence>
<evidence type="ECO:0000256" key="5">
    <source>
        <dbReference type="ARBA" id="ARBA00022692"/>
    </source>
</evidence>
<keyword evidence="7 8" id="KW-0472">Membrane</keyword>
<feature type="transmembrane region" description="Helical" evidence="8">
    <location>
        <begin position="46"/>
        <end position="64"/>
    </location>
</feature>
<dbReference type="InterPro" id="IPR013525">
    <property type="entry name" value="ABC2_TM"/>
</dbReference>
<dbReference type="Pfam" id="PF12698">
    <property type="entry name" value="ABC2_membrane_3"/>
    <property type="match status" value="1"/>
</dbReference>
<keyword evidence="3 8" id="KW-0813">Transport</keyword>
<keyword evidence="4 8" id="KW-1003">Cell membrane</keyword>
<feature type="transmembrane region" description="Helical" evidence="8">
    <location>
        <begin position="298"/>
        <end position="322"/>
    </location>
</feature>
<evidence type="ECO:0000313" key="11">
    <source>
        <dbReference type="Proteomes" id="UP000070533"/>
    </source>
</evidence>
<sequence length="384" mass="42285">MNGNTKQDNPKDSTGFSQARKGADTKLFLSFILKESRHILRDKRTMLVLFGMPVVLMLLFGFAISTEVKNVRTVIVTASMDNQTQKLVNALDASEYFILTSQVGTPSEAERLIRNQEADIAVVFAPDFASRQSGLQIITDGADPNMAQQYSNYAAMTMAQHIGRETDTLASPSVVNTKLLYNPQMKSAYNFVPGIMGILLMLICAMMTSISIVKEKERGTMEVLLVSPVRPLMIIIAKAIPYMALAFAILVTILIMARFALHVPITGSLFWIIIVSTIYIVMALSLGLLISTIAKTQLTALLVSAMVLMMPSLLLSGMIYPIESMPPLLQWVSAAMPPRYYISAMRKLMIMGVDIGSVLQELAVLTAMTVVFLTVALKKFKVRL</sequence>
<proteinExistence type="inferred from homology"/>
<organism evidence="10 11">
    <name type="scientific">Prevotella corporis</name>
    <dbReference type="NCBI Taxonomy" id="28128"/>
    <lineage>
        <taxon>Bacteria</taxon>
        <taxon>Pseudomonadati</taxon>
        <taxon>Bacteroidota</taxon>
        <taxon>Bacteroidia</taxon>
        <taxon>Bacteroidales</taxon>
        <taxon>Prevotellaceae</taxon>
        <taxon>Prevotella</taxon>
    </lineage>
</organism>
<feature type="transmembrane region" description="Helical" evidence="8">
    <location>
        <begin position="355"/>
        <end position="377"/>
    </location>
</feature>
<dbReference type="InterPro" id="IPR051449">
    <property type="entry name" value="ABC-2_transporter_component"/>
</dbReference>
<evidence type="ECO:0000256" key="3">
    <source>
        <dbReference type="ARBA" id="ARBA00022448"/>
    </source>
</evidence>
<dbReference type="PRINTS" id="PR00164">
    <property type="entry name" value="ABC2TRNSPORT"/>
</dbReference>
<reference evidence="11" key="1">
    <citation type="submission" date="2016-01" db="EMBL/GenBank/DDBJ databases">
        <authorList>
            <person name="Mitreva M."/>
            <person name="Pepin K.H."/>
            <person name="Mihindukulasuriya K.A."/>
            <person name="Fulton R."/>
            <person name="Fronick C."/>
            <person name="O'Laughlin M."/>
            <person name="Miner T."/>
            <person name="Herter B."/>
            <person name="Rosa B.A."/>
            <person name="Cordes M."/>
            <person name="Tomlinson C."/>
            <person name="Wollam A."/>
            <person name="Palsikar V.B."/>
            <person name="Mardis E.R."/>
            <person name="Wilson R.K."/>
        </authorList>
    </citation>
    <scope>NUCLEOTIDE SEQUENCE [LARGE SCALE GENOMIC DNA]</scope>
    <source>
        <strain evidence="11">MJR7716</strain>
    </source>
</reference>
<dbReference type="InterPro" id="IPR047817">
    <property type="entry name" value="ABC2_TM_bact-type"/>
</dbReference>
<dbReference type="RefSeq" id="WP_082745874.1">
    <property type="nucleotide sequence ID" value="NZ_KQ957345.1"/>
</dbReference>
<gene>
    <name evidence="10" type="ORF">HMPREF3226_02826</name>
</gene>
<evidence type="ECO:0000256" key="7">
    <source>
        <dbReference type="ARBA" id="ARBA00023136"/>
    </source>
</evidence>
<comment type="caution">
    <text evidence="10">The sequence shown here is derived from an EMBL/GenBank/DDBJ whole genome shotgun (WGS) entry which is preliminary data.</text>
</comment>
<dbReference type="Proteomes" id="UP000070533">
    <property type="component" value="Unassembled WGS sequence"/>
</dbReference>
<evidence type="ECO:0000256" key="6">
    <source>
        <dbReference type="ARBA" id="ARBA00022989"/>
    </source>
</evidence>
<feature type="transmembrane region" description="Helical" evidence="8">
    <location>
        <begin position="191"/>
        <end position="213"/>
    </location>
</feature>
<evidence type="ECO:0000313" key="10">
    <source>
        <dbReference type="EMBL" id="KXA31975.1"/>
    </source>
</evidence>
<accession>A0A133PSZ7</accession>
<keyword evidence="11" id="KW-1185">Reference proteome</keyword>
<dbReference type="InterPro" id="IPR000412">
    <property type="entry name" value="ABC_2_transport"/>
</dbReference>